<sequence>MESTSGSGSEQTVKLNGANYHQWHLLMEDLIYVKGWHAPIFEEMPKDSDPAKWKVEHRKLCGFIRRFVEPNVYNHVASINDAKGL</sequence>
<evidence type="ECO:0008006" key="3">
    <source>
        <dbReference type="Google" id="ProtNLM"/>
    </source>
</evidence>
<dbReference type="AlphaFoldDB" id="A0AAP0BCH9"/>
<gene>
    <name evidence="1" type="ORF">KSP39_PZI014580</name>
</gene>
<comment type="caution">
    <text evidence="1">The sequence shown here is derived from an EMBL/GenBank/DDBJ whole genome shotgun (WGS) entry which is preliminary data.</text>
</comment>
<keyword evidence="2" id="KW-1185">Reference proteome</keyword>
<protein>
    <recommendedName>
        <fullName evidence="3">Retrotransposon Copia-like N-terminal domain-containing protein</fullName>
    </recommendedName>
</protein>
<reference evidence="1 2" key="1">
    <citation type="journal article" date="2022" name="Nat. Plants">
        <title>Genomes of leafy and leafless Platanthera orchids illuminate the evolution of mycoheterotrophy.</title>
        <authorList>
            <person name="Li M.H."/>
            <person name="Liu K.W."/>
            <person name="Li Z."/>
            <person name="Lu H.C."/>
            <person name="Ye Q.L."/>
            <person name="Zhang D."/>
            <person name="Wang J.Y."/>
            <person name="Li Y.F."/>
            <person name="Zhong Z.M."/>
            <person name="Liu X."/>
            <person name="Yu X."/>
            <person name="Liu D.K."/>
            <person name="Tu X.D."/>
            <person name="Liu B."/>
            <person name="Hao Y."/>
            <person name="Liao X.Y."/>
            <person name="Jiang Y.T."/>
            <person name="Sun W.H."/>
            <person name="Chen J."/>
            <person name="Chen Y.Q."/>
            <person name="Ai Y."/>
            <person name="Zhai J.W."/>
            <person name="Wu S.S."/>
            <person name="Zhou Z."/>
            <person name="Hsiao Y.Y."/>
            <person name="Wu W.L."/>
            <person name="Chen Y.Y."/>
            <person name="Lin Y.F."/>
            <person name="Hsu J.L."/>
            <person name="Li C.Y."/>
            <person name="Wang Z.W."/>
            <person name="Zhao X."/>
            <person name="Zhong W.Y."/>
            <person name="Ma X.K."/>
            <person name="Ma L."/>
            <person name="Huang J."/>
            <person name="Chen G.Z."/>
            <person name="Huang M.Z."/>
            <person name="Huang L."/>
            <person name="Peng D.H."/>
            <person name="Luo Y.B."/>
            <person name="Zou S.Q."/>
            <person name="Chen S.P."/>
            <person name="Lan S."/>
            <person name="Tsai W.C."/>
            <person name="Van de Peer Y."/>
            <person name="Liu Z.J."/>
        </authorList>
    </citation>
    <scope>NUCLEOTIDE SEQUENCE [LARGE SCALE GENOMIC DNA]</scope>
    <source>
        <strain evidence="1">Lor287</strain>
    </source>
</reference>
<dbReference type="Proteomes" id="UP001418222">
    <property type="component" value="Unassembled WGS sequence"/>
</dbReference>
<dbReference type="EMBL" id="JBBWWQ010000012">
    <property type="protein sequence ID" value="KAK8934617.1"/>
    <property type="molecule type" value="Genomic_DNA"/>
</dbReference>
<organism evidence="1 2">
    <name type="scientific">Platanthera zijinensis</name>
    <dbReference type="NCBI Taxonomy" id="2320716"/>
    <lineage>
        <taxon>Eukaryota</taxon>
        <taxon>Viridiplantae</taxon>
        <taxon>Streptophyta</taxon>
        <taxon>Embryophyta</taxon>
        <taxon>Tracheophyta</taxon>
        <taxon>Spermatophyta</taxon>
        <taxon>Magnoliopsida</taxon>
        <taxon>Liliopsida</taxon>
        <taxon>Asparagales</taxon>
        <taxon>Orchidaceae</taxon>
        <taxon>Orchidoideae</taxon>
        <taxon>Orchideae</taxon>
        <taxon>Orchidinae</taxon>
        <taxon>Platanthera</taxon>
    </lineage>
</organism>
<evidence type="ECO:0000313" key="1">
    <source>
        <dbReference type="EMBL" id="KAK8934617.1"/>
    </source>
</evidence>
<name>A0AAP0BCH9_9ASPA</name>
<accession>A0AAP0BCH9</accession>
<proteinExistence type="predicted"/>
<evidence type="ECO:0000313" key="2">
    <source>
        <dbReference type="Proteomes" id="UP001418222"/>
    </source>
</evidence>